<evidence type="ECO:0000259" key="9">
    <source>
        <dbReference type="PROSITE" id="PS50850"/>
    </source>
</evidence>
<accession>A0A8J3P791</accession>
<evidence type="ECO:0000256" key="1">
    <source>
        <dbReference type="ARBA" id="ARBA00004429"/>
    </source>
</evidence>
<feature type="transmembrane region" description="Helical" evidence="8">
    <location>
        <begin position="95"/>
        <end position="112"/>
    </location>
</feature>
<dbReference type="InterPro" id="IPR020846">
    <property type="entry name" value="MFS_dom"/>
</dbReference>
<feature type="transmembrane region" description="Helical" evidence="8">
    <location>
        <begin position="376"/>
        <end position="396"/>
    </location>
</feature>
<dbReference type="CDD" id="cd06173">
    <property type="entry name" value="MFS_MefA_like"/>
    <property type="match status" value="1"/>
</dbReference>
<evidence type="ECO:0000313" key="11">
    <source>
        <dbReference type="Proteomes" id="UP000630887"/>
    </source>
</evidence>
<feature type="domain" description="Major facilitator superfamily (MFS) profile" evidence="9">
    <location>
        <begin position="1"/>
        <end position="397"/>
    </location>
</feature>
<feature type="transmembrane region" description="Helical" evidence="8">
    <location>
        <begin position="343"/>
        <end position="364"/>
    </location>
</feature>
<feature type="transmembrane region" description="Helical" evidence="8">
    <location>
        <begin position="282"/>
        <end position="302"/>
    </location>
</feature>
<name>A0A8J3P791_9ACTN</name>
<feature type="transmembrane region" description="Helical" evidence="8">
    <location>
        <begin position="221"/>
        <end position="244"/>
    </location>
</feature>
<keyword evidence="2" id="KW-0813">Transport</keyword>
<dbReference type="GO" id="GO:0022857">
    <property type="term" value="F:transmembrane transporter activity"/>
    <property type="evidence" value="ECO:0007669"/>
    <property type="project" value="InterPro"/>
</dbReference>
<evidence type="ECO:0000256" key="4">
    <source>
        <dbReference type="ARBA" id="ARBA00022692"/>
    </source>
</evidence>
<dbReference type="Proteomes" id="UP000630887">
    <property type="component" value="Unassembled WGS sequence"/>
</dbReference>
<dbReference type="InterPro" id="IPR010290">
    <property type="entry name" value="TM_effector"/>
</dbReference>
<reference evidence="10 11" key="1">
    <citation type="submission" date="2021-01" db="EMBL/GenBank/DDBJ databases">
        <title>Whole genome shotgun sequence of Catellatospora coxensis NBRC 107359.</title>
        <authorList>
            <person name="Komaki H."/>
            <person name="Tamura T."/>
        </authorList>
    </citation>
    <scope>NUCLEOTIDE SEQUENCE [LARGE SCALE GENOMIC DNA]</scope>
    <source>
        <strain evidence="10 11">NBRC 107359</strain>
    </source>
</reference>
<keyword evidence="6 8" id="KW-0472">Membrane</keyword>
<dbReference type="EMBL" id="BONI01000006">
    <property type="protein sequence ID" value="GIG04376.1"/>
    <property type="molecule type" value="Genomic_DNA"/>
</dbReference>
<dbReference type="SUPFAM" id="SSF103473">
    <property type="entry name" value="MFS general substrate transporter"/>
    <property type="match status" value="1"/>
</dbReference>
<keyword evidence="3" id="KW-1003">Cell membrane</keyword>
<feature type="coiled-coil region" evidence="7">
    <location>
        <begin position="493"/>
        <end position="520"/>
    </location>
</feature>
<dbReference type="RefSeq" id="WP_203689041.1">
    <property type="nucleotide sequence ID" value="NZ_BAAALC010000004.1"/>
</dbReference>
<dbReference type="Gene3D" id="1.20.1250.20">
    <property type="entry name" value="MFS general substrate transporter like domains"/>
    <property type="match status" value="1"/>
</dbReference>
<dbReference type="PROSITE" id="PS50850">
    <property type="entry name" value="MFS"/>
    <property type="match status" value="1"/>
</dbReference>
<dbReference type="PANTHER" id="PTHR23513">
    <property type="entry name" value="INTEGRAL MEMBRANE EFFLUX PROTEIN-RELATED"/>
    <property type="match status" value="1"/>
</dbReference>
<dbReference type="GO" id="GO:0005886">
    <property type="term" value="C:plasma membrane"/>
    <property type="evidence" value="ECO:0007669"/>
    <property type="project" value="UniProtKB-SubCell"/>
</dbReference>
<feature type="transmembrane region" description="Helical" evidence="8">
    <location>
        <begin position="308"/>
        <end position="331"/>
    </location>
</feature>
<evidence type="ECO:0000256" key="6">
    <source>
        <dbReference type="ARBA" id="ARBA00023136"/>
    </source>
</evidence>
<gene>
    <name evidence="10" type="ORF">Cco03nite_10760</name>
</gene>
<feature type="transmembrane region" description="Helical" evidence="8">
    <location>
        <begin position="256"/>
        <end position="275"/>
    </location>
</feature>
<evidence type="ECO:0000256" key="5">
    <source>
        <dbReference type="ARBA" id="ARBA00022989"/>
    </source>
</evidence>
<evidence type="ECO:0000256" key="8">
    <source>
        <dbReference type="SAM" id="Phobius"/>
    </source>
</evidence>
<comment type="subcellular location">
    <subcellularLocation>
        <location evidence="1">Cell inner membrane</location>
        <topology evidence="1">Multi-pass membrane protein</topology>
    </subcellularLocation>
</comment>
<protein>
    <submittedName>
        <fullName evidence="10">Putative drug antiporter protein</fullName>
    </submittedName>
</protein>
<keyword evidence="5 8" id="KW-1133">Transmembrane helix</keyword>
<dbReference type="Pfam" id="PF05977">
    <property type="entry name" value="MFS_3"/>
    <property type="match status" value="1"/>
</dbReference>
<dbReference type="PANTHER" id="PTHR23513:SF9">
    <property type="entry name" value="ENTEROBACTIN EXPORTER ENTS"/>
    <property type="match status" value="1"/>
</dbReference>
<organism evidence="10 11">
    <name type="scientific">Catellatospora coxensis</name>
    <dbReference type="NCBI Taxonomy" id="310354"/>
    <lineage>
        <taxon>Bacteria</taxon>
        <taxon>Bacillati</taxon>
        <taxon>Actinomycetota</taxon>
        <taxon>Actinomycetes</taxon>
        <taxon>Micromonosporales</taxon>
        <taxon>Micromonosporaceae</taxon>
        <taxon>Catellatospora</taxon>
    </lineage>
</organism>
<feature type="transmembrane region" description="Helical" evidence="8">
    <location>
        <begin position="166"/>
        <end position="186"/>
    </location>
</feature>
<dbReference type="AlphaFoldDB" id="A0A8J3P791"/>
<sequence>MRRRAALIGLLGAELVSTVGSRMSFLAIPWLVLVTTDDPTKVGVVAFAEALPYILAGIFGTPLADRFGVREVSIGTDLGSALVVGAIAAFGGGDFTVLVALVATLGALRGVGDKSKRVLLPPVVEASGTPMARVTAVFSALNRMAMVIGAAVAGVLIAWLGPVGAIWADAATFAACAGVVVVLVRITREQNHPARGAQESYWQGLRTGFGFVRRERLLRSLVGMMFVTNLFNQASAVVFIPMWVREHLGSPVALGWIGGAFALGAIAGGAAFAALVMRLPRYATLVIGYFVGGAPRFLVLALSDDLRVALAVSFVSGMAMSSVNPTYGLLMFERVPRAMQTRVFGLTGAITFGGIPLGGMVGAWAVETLGLSGGLWLAGVAYFAATLTPVFGWRMWRQINDIGSGRAAPDVPLWQEYLSELGRRMGLVDTGPAVPVSVTLAYAGGGWTVTARRGRRRLARPYAVTSAAALQHVAALELPEVYETVEEVHLARRRDAQLRAAAVRANLRELESTLTELRAASAQWPPGQPGERPR</sequence>
<keyword evidence="4 8" id="KW-0812">Transmembrane</keyword>
<keyword evidence="11" id="KW-1185">Reference proteome</keyword>
<evidence type="ECO:0000256" key="3">
    <source>
        <dbReference type="ARBA" id="ARBA00022475"/>
    </source>
</evidence>
<evidence type="ECO:0000256" key="7">
    <source>
        <dbReference type="SAM" id="Coils"/>
    </source>
</evidence>
<evidence type="ECO:0000313" key="10">
    <source>
        <dbReference type="EMBL" id="GIG04376.1"/>
    </source>
</evidence>
<comment type="caution">
    <text evidence="10">The sequence shown here is derived from an EMBL/GenBank/DDBJ whole genome shotgun (WGS) entry which is preliminary data.</text>
</comment>
<evidence type="ECO:0000256" key="2">
    <source>
        <dbReference type="ARBA" id="ARBA00022448"/>
    </source>
</evidence>
<feature type="transmembrane region" description="Helical" evidence="8">
    <location>
        <begin position="140"/>
        <end position="160"/>
    </location>
</feature>
<feature type="transmembrane region" description="Helical" evidence="8">
    <location>
        <begin position="42"/>
        <end position="60"/>
    </location>
</feature>
<proteinExistence type="predicted"/>
<keyword evidence="7" id="KW-0175">Coiled coil</keyword>
<dbReference type="InterPro" id="IPR036259">
    <property type="entry name" value="MFS_trans_sf"/>
</dbReference>